<dbReference type="Proteomes" id="UP000034805">
    <property type="component" value="Unassembled WGS sequence"/>
</dbReference>
<dbReference type="Pfam" id="PF07292">
    <property type="entry name" value="NID"/>
    <property type="match status" value="1"/>
</dbReference>
<gene>
    <name evidence="3" type="ORF">Z043_100457</name>
</gene>
<dbReference type="PANTHER" id="PTHR15225">
    <property type="entry name" value="INTERFERON-INDUCED PROTEIN 35/NMI N-MYC/STAT INTERACTING PROTEIN"/>
    <property type="match status" value="1"/>
</dbReference>
<evidence type="ECO:0000259" key="2">
    <source>
        <dbReference type="Pfam" id="PF07292"/>
    </source>
</evidence>
<organism evidence="3 4">
    <name type="scientific">Scleropages formosus</name>
    <name type="common">Asian bonytongue</name>
    <name type="synonym">Osteoglossum formosum</name>
    <dbReference type="NCBI Taxonomy" id="113540"/>
    <lineage>
        <taxon>Eukaryota</taxon>
        <taxon>Metazoa</taxon>
        <taxon>Chordata</taxon>
        <taxon>Craniata</taxon>
        <taxon>Vertebrata</taxon>
        <taxon>Euteleostomi</taxon>
        <taxon>Actinopterygii</taxon>
        <taxon>Neopterygii</taxon>
        <taxon>Teleostei</taxon>
        <taxon>Osteoglossocephala</taxon>
        <taxon>Osteoglossomorpha</taxon>
        <taxon>Osteoglossiformes</taxon>
        <taxon>Osteoglossidae</taxon>
        <taxon>Scleropages</taxon>
    </lineage>
</organism>
<evidence type="ECO:0000256" key="1">
    <source>
        <dbReference type="SAM" id="Coils"/>
    </source>
</evidence>
<dbReference type="PANTHER" id="PTHR15225:SF1">
    <property type="entry name" value="INTERFERON-INDUCED 35 KDA PROTEIN"/>
    <property type="match status" value="1"/>
</dbReference>
<comment type="caution">
    <text evidence="3">The sequence shown here is derived from an EMBL/GenBank/DDBJ whole genome shotgun (WGS) entry which is preliminary data.</text>
</comment>
<dbReference type="AlphaFoldDB" id="A0A0P7VDN1"/>
<dbReference type="InterPro" id="IPR009909">
    <property type="entry name" value="Nmi/IFP35_dom"/>
</dbReference>
<dbReference type="GO" id="GO:0005634">
    <property type="term" value="C:nucleus"/>
    <property type="evidence" value="ECO:0007669"/>
    <property type="project" value="TreeGrafter"/>
</dbReference>
<feature type="domain" description="NID" evidence="2">
    <location>
        <begin position="174"/>
        <end position="220"/>
    </location>
</feature>
<dbReference type="EMBL" id="JARO02000099">
    <property type="protein sequence ID" value="KPP79927.1"/>
    <property type="molecule type" value="Genomic_DNA"/>
</dbReference>
<protein>
    <recommendedName>
        <fullName evidence="2">NID domain-containing protein</fullName>
    </recommendedName>
</protein>
<accession>A0A0P7VDN1</accession>
<proteinExistence type="predicted"/>
<feature type="coiled-coil region" evidence="1">
    <location>
        <begin position="66"/>
        <end position="135"/>
    </location>
</feature>
<evidence type="ECO:0000313" key="3">
    <source>
        <dbReference type="EMBL" id="KPP79927.1"/>
    </source>
</evidence>
<reference evidence="3 4" key="1">
    <citation type="submission" date="2015-08" db="EMBL/GenBank/DDBJ databases">
        <title>The genome of the Asian arowana (Scleropages formosus).</title>
        <authorList>
            <person name="Tan M.H."/>
            <person name="Gan H.M."/>
            <person name="Croft L.J."/>
            <person name="Austin C.M."/>
        </authorList>
    </citation>
    <scope>NUCLEOTIDE SEQUENCE [LARGE SCALE GENOMIC DNA]</scope>
    <source>
        <strain evidence="3">Aro1</strain>
    </source>
</reference>
<evidence type="ECO:0000313" key="4">
    <source>
        <dbReference type="Proteomes" id="UP000034805"/>
    </source>
</evidence>
<sequence length="225" mass="25383">MSAAASVRGAETKVKVYSGHRAASRLCFADGPHPALNMSSDETILAQSQSEQKALLSAIKDHKHFAEEFRQRTVKLKEDLEEEEEDRAKNQQSIKVKINTVQMEASRLKTEVGRAEEELSHLDQLSKELKQQTEVSTAMPEKSVVFTGALSEDMDTCSFDMKPYIVFPMEGGTALITFEEEEVAQNILSLKEHQVRLGECFIRVEAQTVQVLEPCHIEVRRRSFL</sequence>
<keyword evidence="1" id="KW-0175">Coiled coil</keyword>
<name>A0A0P7VDN1_SCLFO</name>